<accession>A0A934QGM3</accession>
<gene>
    <name evidence="6" type="ORF">CKO21_05290</name>
</gene>
<protein>
    <recommendedName>
        <fullName evidence="5">HTH lysR-type domain-containing protein</fullName>
    </recommendedName>
</protein>
<dbReference type="GO" id="GO:0043565">
    <property type="term" value="F:sequence-specific DNA binding"/>
    <property type="evidence" value="ECO:0007669"/>
    <property type="project" value="TreeGrafter"/>
</dbReference>
<dbReference type="InterPro" id="IPR000847">
    <property type="entry name" value="LysR_HTH_N"/>
</dbReference>
<dbReference type="EMBL" id="NRRE01000018">
    <property type="protein sequence ID" value="MBK1696653.1"/>
    <property type="molecule type" value="Genomic_DNA"/>
</dbReference>
<dbReference type="InterPro" id="IPR005119">
    <property type="entry name" value="LysR_subst-bd"/>
</dbReference>
<comment type="similarity">
    <text evidence="1">Belongs to the LysR transcriptional regulatory family.</text>
</comment>
<dbReference type="PANTHER" id="PTHR30537:SF74">
    <property type="entry name" value="HTH-TYPE TRANSCRIPTIONAL REGULATOR TRPI"/>
    <property type="match status" value="1"/>
</dbReference>
<evidence type="ECO:0000259" key="5">
    <source>
        <dbReference type="PROSITE" id="PS50931"/>
    </source>
</evidence>
<proteinExistence type="inferred from homology"/>
<keyword evidence="7" id="KW-1185">Reference proteome</keyword>
<dbReference type="PROSITE" id="PS50931">
    <property type="entry name" value="HTH_LYSR"/>
    <property type="match status" value="1"/>
</dbReference>
<reference evidence="6" key="1">
    <citation type="submission" date="2017-08" db="EMBL/GenBank/DDBJ databases">
        <authorList>
            <person name="Imhoff J.F."/>
            <person name="Rahn T."/>
            <person name="Kuenzel S."/>
            <person name="Neulinger S.C."/>
        </authorList>
    </citation>
    <scope>NUCLEOTIDE SEQUENCE</scope>
    <source>
        <strain evidence="6">DSM 9154</strain>
    </source>
</reference>
<evidence type="ECO:0000256" key="3">
    <source>
        <dbReference type="ARBA" id="ARBA00023125"/>
    </source>
</evidence>
<dbReference type="CDD" id="cd08432">
    <property type="entry name" value="PBP2_GcdR_TrpI_HvrB_AmpR_like"/>
    <property type="match status" value="1"/>
</dbReference>
<keyword evidence="4" id="KW-0804">Transcription</keyword>
<dbReference type="Gene3D" id="1.10.10.10">
    <property type="entry name" value="Winged helix-like DNA-binding domain superfamily/Winged helix DNA-binding domain"/>
    <property type="match status" value="1"/>
</dbReference>
<comment type="caution">
    <text evidence="6">The sequence shown here is derived from an EMBL/GenBank/DDBJ whole genome shotgun (WGS) entry which is preliminary data.</text>
</comment>
<dbReference type="InterPro" id="IPR036390">
    <property type="entry name" value="WH_DNA-bd_sf"/>
</dbReference>
<feature type="domain" description="HTH lysR-type" evidence="5">
    <location>
        <begin position="38"/>
        <end position="95"/>
    </location>
</feature>
<dbReference type="Gene3D" id="3.40.190.10">
    <property type="entry name" value="Periplasmic binding protein-like II"/>
    <property type="match status" value="2"/>
</dbReference>
<organism evidence="6 7">
    <name type="scientific">Rhodovibrio salinarum</name>
    <dbReference type="NCBI Taxonomy" id="1087"/>
    <lineage>
        <taxon>Bacteria</taxon>
        <taxon>Pseudomonadati</taxon>
        <taxon>Pseudomonadota</taxon>
        <taxon>Alphaproteobacteria</taxon>
        <taxon>Rhodospirillales</taxon>
        <taxon>Rhodovibrionaceae</taxon>
        <taxon>Rhodovibrio</taxon>
    </lineage>
</organism>
<evidence type="ECO:0000313" key="7">
    <source>
        <dbReference type="Proteomes" id="UP000778970"/>
    </source>
</evidence>
<keyword evidence="3" id="KW-0238">DNA-binding</keyword>
<dbReference type="PRINTS" id="PR00039">
    <property type="entry name" value="HTHLYSR"/>
</dbReference>
<dbReference type="SUPFAM" id="SSF53850">
    <property type="entry name" value="Periplasmic binding protein-like II"/>
    <property type="match status" value="1"/>
</dbReference>
<dbReference type="AlphaFoldDB" id="A0A934QGM3"/>
<name>A0A934QGM3_9PROT</name>
<dbReference type="PANTHER" id="PTHR30537">
    <property type="entry name" value="HTH-TYPE TRANSCRIPTIONAL REGULATOR"/>
    <property type="match status" value="1"/>
</dbReference>
<dbReference type="Pfam" id="PF03466">
    <property type="entry name" value="LysR_substrate"/>
    <property type="match status" value="1"/>
</dbReference>
<evidence type="ECO:0000256" key="1">
    <source>
        <dbReference type="ARBA" id="ARBA00009437"/>
    </source>
</evidence>
<dbReference type="GO" id="GO:0006351">
    <property type="term" value="P:DNA-templated transcription"/>
    <property type="evidence" value="ECO:0007669"/>
    <property type="project" value="TreeGrafter"/>
</dbReference>
<dbReference type="InterPro" id="IPR058163">
    <property type="entry name" value="LysR-type_TF_proteobact-type"/>
</dbReference>
<evidence type="ECO:0000256" key="4">
    <source>
        <dbReference type="ARBA" id="ARBA00023163"/>
    </source>
</evidence>
<dbReference type="GO" id="GO:0003700">
    <property type="term" value="F:DNA-binding transcription factor activity"/>
    <property type="evidence" value="ECO:0007669"/>
    <property type="project" value="InterPro"/>
</dbReference>
<dbReference type="Proteomes" id="UP000778970">
    <property type="component" value="Unassembled WGS sequence"/>
</dbReference>
<keyword evidence="2" id="KW-0805">Transcription regulation</keyword>
<dbReference type="InterPro" id="IPR036388">
    <property type="entry name" value="WH-like_DNA-bd_sf"/>
</dbReference>
<sequence length="325" mass="35712">MLQTLRALPHPRQTTNVRPGAQAWLMEAFMTANPPSLPPLNWLRAFEAAARLMSFTQAGREIGVTQSAISQNVRLLEAHLGERLFDRLPHRLELTESGKAYLPAVQDGFQRIGSGTREVFGPVRRERITLRVTPGFAVAWLAPRLADFYAQAPDVNLRLVSTIWDLEFEAGAADLEVRYGDGDWPGLHCERLTVDRVFPVASPAVATDLAKAPDSLAQHRLLHTIGFRVTWPRWLDAAGLSATVDGSGGDHFDTAVTALAIAERGLGVALSRTCMAAEQLARGTLVAPFDTALETDEAFFLVWPTNAPLAPDAERFVEWLRGQTE</sequence>
<evidence type="ECO:0000256" key="2">
    <source>
        <dbReference type="ARBA" id="ARBA00023015"/>
    </source>
</evidence>
<reference evidence="6" key="2">
    <citation type="journal article" date="2020" name="Microorganisms">
        <title>Osmotic Adaptation and Compatible Solute Biosynthesis of Phototrophic Bacteria as Revealed from Genome Analyses.</title>
        <authorList>
            <person name="Imhoff J.F."/>
            <person name="Rahn T."/>
            <person name="Kunzel S."/>
            <person name="Keller A."/>
            <person name="Neulinger S.C."/>
        </authorList>
    </citation>
    <scope>NUCLEOTIDE SEQUENCE</scope>
    <source>
        <strain evidence="6">DSM 9154</strain>
    </source>
</reference>
<evidence type="ECO:0000313" key="6">
    <source>
        <dbReference type="EMBL" id="MBK1696653.1"/>
    </source>
</evidence>
<dbReference type="Pfam" id="PF00126">
    <property type="entry name" value="HTH_1"/>
    <property type="match status" value="1"/>
</dbReference>
<dbReference type="SUPFAM" id="SSF46785">
    <property type="entry name" value="Winged helix' DNA-binding domain"/>
    <property type="match status" value="1"/>
</dbReference>